<keyword evidence="1" id="KW-0732">Signal</keyword>
<protein>
    <submittedName>
        <fullName evidence="2">Putative secreted protein</fullName>
    </submittedName>
</protein>
<dbReference type="AlphaFoldDB" id="A0A6B0UAR3"/>
<feature type="chain" id="PRO_5025565345" evidence="1">
    <location>
        <begin position="26"/>
        <end position="87"/>
    </location>
</feature>
<name>A0A6B0UAR3_IXORI</name>
<feature type="signal peptide" evidence="1">
    <location>
        <begin position="1"/>
        <end position="25"/>
    </location>
</feature>
<accession>A0A6B0UAR3</accession>
<proteinExistence type="predicted"/>
<reference evidence="2" key="1">
    <citation type="submission" date="2019-12" db="EMBL/GenBank/DDBJ databases">
        <title>An insight into the sialome of adult female Ixodes ricinus ticks feeding for 6 days.</title>
        <authorList>
            <person name="Perner J."/>
            <person name="Ribeiro J.M.C."/>
        </authorList>
    </citation>
    <scope>NUCLEOTIDE SEQUENCE</scope>
    <source>
        <strain evidence="2">Semi-engorged</strain>
        <tissue evidence="2">Salivary glands</tissue>
    </source>
</reference>
<evidence type="ECO:0000313" key="2">
    <source>
        <dbReference type="EMBL" id="MXU85750.1"/>
    </source>
</evidence>
<evidence type="ECO:0000256" key="1">
    <source>
        <dbReference type="SAM" id="SignalP"/>
    </source>
</evidence>
<sequence>MTTQCSCWLFCSPWIHLMLLATFEALHCQALTASAEAAPSWQRSASGFQKTGEFRRTLHSWTSWCGSFLKILWFSSARREWNSGRTI</sequence>
<organism evidence="2">
    <name type="scientific">Ixodes ricinus</name>
    <name type="common">Common tick</name>
    <name type="synonym">Acarus ricinus</name>
    <dbReference type="NCBI Taxonomy" id="34613"/>
    <lineage>
        <taxon>Eukaryota</taxon>
        <taxon>Metazoa</taxon>
        <taxon>Ecdysozoa</taxon>
        <taxon>Arthropoda</taxon>
        <taxon>Chelicerata</taxon>
        <taxon>Arachnida</taxon>
        <taxon>Acari</taxon>
        <taxon>Parasitiformes</taxon>
        <taxon>Ixodida</taxon>
        <taxon>Ixodoidea</taxon>
        <taxon>Ixodidae</taxon>
        <taxon>Ixodinae</taxon>
        <taxon>Ixodes</taxon>
    </lineage>
</organism>
<dbReference type="EMBL" id="GIFC01003667">
    <property type="protein sequence ID" value="MXU85750.1"/>
    <property type="molecule type" value="Transcribed_RNA"/>
</dbReference>